<dbReference type="STRING" id="765440.A0A0C3G1K2"/>
<feature type="domain" description="DUF6532" evidence="2">
    <location>
        <begin position="13"/>
        <end position="101"/>
    </location>
</feature>
<dbReference type="Pfam" id="PF20149">
    <property type="entry name" value="DUF6532"/>
    <property type="match status" value="1"/>
</dbReference>
<dbReference type="OrthoDB" id="3257342at2759"/>
<dbReference type="EMBL" id="KN832973">
    <property type="protein sequence ID" value="KIM90130.1"/>
    <property type="molecule type" value="Genomic_DNA"/>
</dbReference>
<dbReference type="InterPro" id="IPR045341">
    <property type="entry name" value="DUF6532"/>
</dbReference>
<dbReference type="Proteomes" id="UP000054166">
    <property type="component" value="Unassembled WGS sequence"/>
</dbReference>
<evidence type="ECO:0000259" key="2">
    <source>
        <dbReference type="Pfam" id="PF20149"/>
    </source>
</evidence>
<name>A0A0C3G1K2_PILCF</name>
<evidence type="ECO:0000256" key="1">
    <source>
        <dbReference type="SAM" id="MobiDB-lite"/>
    </source>
</evidence>
<accession>A0A0C3G1K2</accession>
<protein>
    <recommendedName>
        <fullName evidence="2">DUF6532 domain-containing protein</fullName>
    </recommendedName>
</protein>
<dbReference type="AlphaFoldDB" id="A0A0C3G1K2"/>
<gene>
    <name evidence="3" type="ORF">PILCRDRAFT_1498</name>
</gene>
<organism evidence="3 4">
    <name type="scientific">Piloderma croceum (strain F 1598)</name>
    <dbReference type="NCBI Taxonomy" id="765440"/>
    <lineage>
        <taxon>Eukaryota</taxon>
        <taxon>Fungi</taxon>
        <taxon>Dikarya</taxon>
        <taxon>Basidiomycota</taxon>
        <taxon>Agaricomycotina</taxon>
        <taxon>Agaricomycetes</taxon>
        <taxon>Agaricomycetidae</taxon>
        <taxon>Atheliales</taxon>
        <taxon>Atheliaceae</taxon>
        <taxon>Piloderma</taxon>
    </lineage>
</organism>
<dbReference type="InParanoid" id="A0A0C3G1K2"/>
<feature type="region of interest" description="Disordered" evidence="1">
    <location>
        <begin position="128"/>
        <end position="152"/>
    </location>
</feature>
<reference evidence="3 4" key="1">
    <citation type="submission" date="2014-04" db="EMBL/GenBank/DDBJ databases">
        <authorList>
            <consortium name="DOE Joint Genome Institute"/>
            <person name="Kuo A."/>
            <person name="Tarkka M."/>
            <person name="Buscot F."/>
            <person name="Kohler A."/>
            <person name="Nagy L.G."/>
            <person name="Floudas D."/>
            <person name="Copeland A."/>
            <person name="Barry K.W."/>
            <person name="Cichocki N."/>
            <person name="Veneault-Fourrey C."/>
            <person name="LaButti K."/>
            <person name="Lindquist E.A."/>
            <person name="Lipzen A."/>
            <person name="Lundell T."/>
            <person name="Morin E."/>
            <person name="Murat C."/>
            <person name="Sun H."/>
            <person name="Tunlid A."/>
            <person name="Henrissat B."/>
            <person name="Grigoriev I.V."/>
            <person name="Hibbett D.S."/>
            <person name="Martin F."/>
            <person name="Nordberg H.P."/>
            <person name="Cantor M.N."/>
            <person name="Hua S.X."/>
        </authorList>
    </citation>
    <scope>NUCLEOTIDE SEQUENCE [LARGE SCALE GENOMIC DNA]</scope>
    <source>
        <strain evidence="3 4">F 1598</strain>
    </source>
</reference>
<evidence type="ECO:0000313" key="4">
    <source>
        <dbReference type="Proteomes" id="UP000054166"/>
    </source>
</evidence>
<reference evidence="4" key="2">
    <citation type="submission" date="2015-01" db="EMBL/GenBank/DDBJ databases">
        <title>Evolutionary Origins and Diversification of the Mycorrhizal Mutualists.</title>
        <authorList>
            <consortium name="DOE Joint Genome Institute"/>
            <consortium name="Mycorrhizal Genomics Consortium"/>
            <person name="Kohler A."/>
            <person name="Kuo A."/>
            <person name="Nagy L.G."/>
            <person name="Floudas D."/>
            <person name="Copeland A."/>
            <person name="Barry K.W."/>
            <person name="Cichocki N."/>
            <person name="Veneault-Fourrey C."/>
            <person name="LaButti K."/>
            <person name="Lindquist E.A."/>
            <person name="Lipzen A."/>
            <person name="Lundell T."/>
            <person name="Morin E."/>
            <person name="Murat C."/>
            <person name="Riley R."/>
            <person name="Ohm R."/>
            <person name="Sun H."/>
            <person name="Tunlid A."/>
            <person name="Henrissat B."/>
            <person name="Grigoriev I.V."/>
            <person name="Hibbett D.S."/>
            <person name="Martin F."/>
        </authorList>
    </citation>
    <scope>NUCLEOTIDE SEQUENCE [LARGE SCALE GENOMIC DNA]</scope>
    <source>
        <strain evidence="4">F 1598</strain>
    </source>
</reference>
<keyword evidence="4" id="KW-1185">Reference proteome</keyword>
<evidence type="ECO:0000313" key="3">
    <source>
        <dbReference type="EMBL" id="KIM90130.1"/>
    </source>
</evidence>
<feature type="compositionally biased region" description="Acidic residues" evidence="1">
    <location>
        <begin position="131"/>
        <end position="152"/>
    </location>
</feature>
<sequence>MYSTFVSANNIFGKRVGIFANEIFALLLAQQWFDLSKKSSEGVGDYAASFNPIPPALIALIATAIECALRCWESGTYRSINFTDHDFAKVYRRHSKSLAWFEVKQPANLQQLCRTLWVDAWALAGKLPPADENEDEDLDDADFEAEEMGDRD</sequence>
<proteinExistence type="predicted"/>
<dbReference type="HOGENOM" id="CLU_1723060_0_0_1"/>